<organism evidence="2 3">
    <name type="scientific">Novilysobacter ciconiae</name>
    <dbReference type="NCBI Taxonomy" id="2781022"/>
    <lineage>
        <taxon>Bacteria</taxon>
        <taxon>Pseudomonadati</taxon>
        <taxon>Pseudomonadota</taxon>
        <taxon>Gammaproteobacteria</taxon>
        <taxon>Lysobacterales</taxon>
        <taxon>Lysobacteraceae</taxon>
        <taxon>Novilysobacter</taxon>
    </lineage>
</organism>
<evidence type="ECO:0000256" key="1">
    <source>
        <dbReference type="ARBA" id="ARBA00022679"/>
    </source>
</evidence>
<dbReference type="InterPro" id="IPR044855">
    <property type="entry name" value="CoA-Trfase_III_dom3_sf"/>
</dbReference>
<dbReference type="GO" id="GO:0008410">
    <property type="term" value="F:CoA-transferase activity"/>
    <property type="evidence" value="ECO:0007669"/>
    <property type="project" value="TreeGrafter"/>
</dbReference>
<accession>A0A7S6UFR6</accession>
<dbReference type="AlphaFoldDB" id="A0A7S6UFR6"/>
<proteinExistence type="predicted"/>
<dbReference type="KEGG" id="lcic:INQ41_12880"/>
<sequence>MKPLDGVRVLDLSRILAGPWATQVLADFGADVIKVERPEGGDDTRGWGPPWLHDANGQPTAESAYYLCANRGKRSVAIDFTGQEGQRLIREMARHCDILVENYKVGGLAKYGLDYASLKAINPKVVYCSITGFGQTGPYAKRAGYDAAIQAIGGLMSITGEPEGSPGGVPQKVGVAATDLMTGMYAVSAILAALRHAERHGEGQHIDLALLDTQVAWLANQASNYLVGGEVPQRQGSAHPNIVPYQVMPTADGYFMLAVGNDGQFARFCEVLGDPELVTDPRYATNAARVANRDRLVPYLEQRLAAQPSAHWLAELERATVPCAPVNRIDQVFDDPQVQARGMRIELPHPTAGHVPGVANPVRFSSTPIAYGHAAPGLGEHTGAVLGELLGLDAVELAALDSAGVVGLSAAGKFSGKND</sequence>
<gene>
    <name evidence="2" type="ORF">INQ41_12880</name>
</gene>
<evidence type="ECO:0000313" key="2">
    <source>
        <dbReference type="EMBL" id="QOW19480.1"/>
    </source>
</evidence>
<name>A0A7S6UFR6_9GAMM</name>
<dbReference type="SUPFAM" id="SSF89796">
    <property type="entry name" value="CoA-transferase family III (CaiB/BaiF)"/>
    <property type="match status" value="1"/>
</dbReference>
<dbReference type="Proteomes" id="UP000594059">
    <property type="component" value="Chromosome"/>
</dbReference>
<keyword evidence="3" id="KW-1185">Reference proteome</keyword>
<dbReference type="RefSeq" id="WP_193985069.1">
    <property type="nucleotide sequence ID" value="NZ_CP063656.1"/>
</dbReference>
<dbReference type="InterPro" id="IPR023606">
    <property type="entry name" value="CoA-Trfase_III_dom_1_sf"/>
</dbReference>
<dbReference type="PANTHER" id="PTHR48207">
    <property type="entry name" value="SUCCINATE--HYDROXYMETHYLGLUTARATE COA-TRANSFERASE"/>
    <property type="match status" value="1"/>
</dbReference>
<reference evidence="2 3" key="1">
    <citation type="submission" date="2020-10" db="EMBL/GenBank/DDBJ databases">
        <title>complete genome sequencing of Lysobacter sp. H21R20.</title>
        <authorList>
            <person name="Bae J.-W."/>
            <person name="Lee S.-Y."/>
        </authorList>
    </citation>
    <scope>NUCLEOTIDE SEQUENCE [LARGE SCALE GENOMIC DNA]</scope>
    <source>
        <strain evidence="2 3">H21R20</strain>
    </source>
</reference>
<dbReference type="Pfam" id="PF02515">
    <property type="entry name" value="CoA_transf_3"/>
    <property type="match status" value="1"/>
</dbReference>
<dbReference type="InterPro" id="IPR050483">
    <property type="entry name" value="CoA-transferase_III_domain"/>
</dbReference>
<dbReference type="PANTHER" id="PTHR48207:SF3">
    <property type="entry name" value="SUCCINATE--HYDROXYMETHYLGLUTARATE COA-TRANSFERASE"/>
    <property type="match status" value="1"/>
</dbReference>
<dbReference type="InterPro" id="IPR003673">
    <property type="entry name" value="CoA-Trfase_fam_III"/>
</dbReference>
<dbReference type="EMBL" id="CP063656">
    <property type="protein sequence ID" value="QOW19480.1"/>
    <property type="molecule type" value="Genomic_DNA"/>
</dbReference>
<evidence type="ECO:0000313" key="3">
    <source>
        <dbReference type="Proteomes" id="UP000594059"/>
    </source>
</evidence>
<keyword evidence="1 2" id="KW-0808">Transferase</keyword>
<protein>
    <submittedName>
        <fullName evidence="2">CoA transferase</fullName>
    </submittedName>
</protein>
<dbReference type="Gene3D" id="3.40.50.10540">
    <property type="entry name" value="Crotonobetainyl-coa:carnitine coa-transferase, domain 1"/>
    <property type="match status" value="1"/>
</dbReference>
<dbReference type="Gene3D" id="3.30.1540.10">
    <property type="entry name" value="formyl-coa transferase, domain 3"/>
    <property type="match status" value="1"/>
</dbReference>